<gene>
    <name evidence="1" type="ORF">JL_22</name>
</gene>
<keyword evidence="2" id="KW-1185">Reference proteome</keyword>
<protein>
    <submittedName>
        <fullName evidence="1">Uncharacterized protein</fullName>
    </submittedName>
</protein>
<name>S5MAX5_9CAUD</name>
<reference evidence="1 2" key="1">
    <citation type="journal article" date="2014" name="Genome Announc.">
        <title>Genome Sequences of Three Novel Bacillus cereus Bacteriophages.</title>
        <authorList>
            <person name="Grose J.H."/>
            <person name="Jensen J.D."/>
            <person name="Merrill B.D."/>
            <person name="Fisher J.N."/>
            <person name="Burnett S.H."/>
            <person name="Breakwell D.P."/>
        </authorList>
    </citation>
    <scope>NUCLEOTIDE SEQUENCE [LARGE SCALE GENOMIC DNA]</scope>
</reference>
<dbReference type="RefSeq" id="YP_009215802.1">
    <property type="nucleotide sequence ID" value="NC_028982.1"/>
</dbReference>
<sequence length="51" mass="5776">MSQQYFPGTTKCDICDKPFTQMYPNDPAYDAPMDICEECNGGECIEDCKND</sequence>
<dbReference type="KEGG" id="vg:26642140"/>
<dbReference type="Proteomes" id="UP000015092">
    <property type="component" value="Segment"/>
</dbReference>
<dbReference type="EMBL" id="KC595512">
    <property type="protein sequence ID" value="AGR46929.1"/>
    <property type="molecule type" value="Genomic_DNA"/>
</dbReference>
<evidence type="ECO:0000313" key="2">
    <source>
        <dbReference type="Proteomes" id="UP000015092"/>
    </source>
</evidence>
<evidence type="ECO:0000313" key="1">
    <source>
        <dbReference type="EMBL" id="AGR46929.1"/>
    </source>
</evidence>
<accession>S5MAX5</accession>
<proteinExistence type="predicted"/>
<dbReference type="GeneID" id="26642140"/>
<organism evidence="1 2">
    <name type="scientific">Bacillus phage JL</name>
    <dbReference type="NCBI Taxonomy" id="1296655"/>
    <lineage>
        <taxon>Viruses</taxon>
        <taxon>Duplodnaviria</taxon>
        <taxon>Heunggongvirae</taxon>
        <taxon>Uroviricota</taxon>
        <taxon>Caudoviricetes</taxon>
        <taxon>Herelleviridae</taxon>
        <taxon>Spounavirinae</taxon>
        <taxon>Siminovitchvirus</taxon>
        <taxon>Siminovitchvirus JL</taxon>
    </lineage>
</organism>